<keyword evidence="2" id="KW-1185">Reference proteome</keyword>
<sequence length="67" mass="7659">MASKIFNTFDLFPDYLIANCASENDINFWLEHNITVIFKNAEILAFSIDLPLLCHTHAIGMPKLSQF</sequence>
<proteinExistence type="predicted"/>
<gene>
    <name evidence="1" type="ORF">H6G97_44840</name>
</gene>
<reference evidence="1 2" key="1">
    <citation type="journal article" date="2020" name="ISME J.">
        <title>Comparative genomics reveals insights into cyanobacterial evolution and habitat adaptation.</title>
        <authorList>
            <person name="Chen M.Y."/>
            <person name="Teng W.K."/>
            <person name="Zhao L."/>
            <person name="Hu C.X."/>
            <person name="Zhou Y.K."/>
            <person name="Han B.P."/>
            <person name="Song L.R."/>
            <person name="Shu W.S."/>
        </authorList>
    </citation>
    <scope>NUCLEOTIDE SEQUENCE [LARGE SCALE GENOMIC DNA]</scope>
    <source>
        <strain evidence="1 2">FACHB-838</strain>
    </source>
</reference>
<evidence type="ECO:0000313" key="1">
    <source>
        <dbReference type="EMBL" id="MBD2536070.1"/>
    </source>
</evidence>
<dbReference type="Proteomes" id="UP000623440">
    <property type="component" value="Unassembled WGS sequence"/>
</dbReference>
<accession>A0ABR8E6C4</accession>
<evidence type="ECO:0000313" key="2">
    <source>
        <dbReference type="Proteomes" id="UP000623440"/>
    </source>
</evidence>
<dbReference type="EMBL" id="JACJSI010000382">
    <property type="protein sequence ID" value="MBD2536070.1"/>
    <property type="molecule type" value="Genomic_DNA"/>
</dbReference>
<dbReference type="RefSeq" id="WP_190946836.1">
    <property type="nucleotide sequence ID" value="NZ_JACJSI010000382.1"/>
</dbReference>
<comment type="caution">
    <text evidence="1">The sequence shown here is derived from an EMBL/GenBank/DDBJ whole genome shotgun (WGS) entry which is preliminary data.</text>
</comment>
<name>A0ABR8E6C4_9NOSO</name>
<protein>
    <submittedName>
        <fullName evidence="1">Uncharacterized protein</fullName>
    </submittedName>
</protein>
<organism evidence="1 2">
    <name type="scientific">Nostoc flagelliforme FACHB-838</name>
    <dbReference type="NCBI Taxonomy" id="2692904"/>
    <lineage>
        <taxon>Bacteria</taxon>
        <taxon>Bacillati</taxon>
        <taxon>Cyanobacteriota</taxon>
        <taxon>Cyanophyceae</taxon>
        <taxon>Nostocales</taxon>
        <taxon>Nostocaceae</taxon>
        <taxon>Nostoc</taxon>
    </lineage>
</organism>